<accession>B9W8B4</accession>
<dbReference type="VEuPathDB" id="FungiDB:CD36_06760"/>
<dbReference type="EMBL" id="FM992688">
    <property type="protein sequence ID" value="CAX44975.1"/>
    <property type="molecule type" value="Genomic_DNA"/>
</dbReference>
<dbReference type="eggNOG" id="ENOG502SREB">
    <property type="taxonomic scope" value="Eukaryota"/>
</dbReference>
<evidence type="ECO:0000313" key="2">
    <source>
        <dbReference type="EMBL" id="CAX44975.1"/>
    </source>
</evidence>
<organism evidence="2 3">
    <name type="scientific">Candida dubliniensis (strain CD36 / ATCC MYA-646 / CBS 7987 / NCPF 3949 / NRRL Y-17841)</name>
    <name type="common">Yeast</name>
    <dbReference type="NCBI Taxonomy" id="573826"/>
    <lineage>
        <taxon>Eukaryota</taxon>
        <taxon>Fungi</taxon>
        <taxon>Dikarya</taxon>
        <taxon>Ascomycota</taxon>
        <taxon>Saccharomycotina</taxon>
        <taxon>Pichiomycetes</taxon>
        <taxon>Debaryomycetaceae</taxon>
        <taxon>Candida/Lodderomyces clade</taxon>
        <taxon>Candida</taxon>
    </lineage>
</organism>
<dbReference type="Proteomes" id="UP000002605">
    <property type="component" value="Chromosome 1"/>
</dbReference>
<dbReference type="InterPro" id="IPR032675">
    <property type="entry name" value="LRR_dom_sf"/>
</dbReference>
<dbReference type="SUPFAM" id="SSF52047">
    <property type="entry name" value="RNI-like"/>
    <property type="match status" value="1"/>
</dbReference>
<dbReference type="CGD" id="CAL0000160786">
    <property type="gene designation" value="Cd36_06760"/>
</dbReference>
<dbReference type="HOGENOM" id="CLU_451349_0_0_1"/>
<dbReference type="RefSeq" id="XP_002417335.1">
    <property type="nucleotide sequence ID" value="XM_002417290.1"/>
</dbReference>
<dbReference type="GeneID" id="8044875"/>
<dbReference type="KEGG" id="cdu:CD36_06760"/>
<evidence type="ECO:0000313" key="1">
    <source>
        <dbReference type="CGD" id="CAL0000160786"/>
    </source>
</evidence>
<reference evidence="2 3" key="1">
    <citation type="journal article" date="2009" name="Genome Res.">
        <title>Comparative genomics of the fungal pathogens Candida dubliniensis and Candida albicans.</title>
        <authorList>
            <person name="Jackson A.P."/>
            <person name="Gamble J.A."/>
            <person name="Yeomans T."/>
            <person name="Moran G.P."/>
            <person name="Saunders D."/>
            <person name="Harris D."/>
            <person name="Aslett M."/>
            <person name="Barrell J.F."/>
            <person name="Butler G."/>
            <person name="Citiulo F."/>
            <person name="Coleman D.C."/>
            <person name="de Groot P.W.J."/>
            <person name="Goodwin T.J."/>
            <person name="Quail M.A."/>
            <person name="McQuillan J."/>
            <person name="Munro C.A."/>
            <person name="Pain A."/>
            <person name="Poulter R.T."/>
            <person name="Rajandream M.A."/>
            <person name="Renauld H."/>
            <person name="Spiering M.J."/>
            <person name="Tivey A."/>
            <person name="Gow N.A.R."/>
            <person name="Barrell B."/>
            <person name="Sullivan D.J."/>
            <person name="Berriman M."/>
        </authorList>
    </citation>
    <scope>NUCLEOTIDE SEQUENCE [LARGE SCALE GENOMIC DNA]</scope>
    <source>
        <strain evidence="3">CD36 / ATCC MYA-646 / CBS 7987 / NCPF 3949 / NRRL Y-17841</strain>
    </source>
</reference>
<keyword evidence="3" id="KW-1185">Reference proteome</keyword>
<dbReference type="Gene3D" id="3.80.10.10">
    <property type="entry name" value="Ribonuclease Inhibitor"/>
    <property type="match status" value="1"/>
</dbReference>
<dbReference type="AlphaFoldDB" id="B9W8B4"/>
<dbReference type="OrthoDB" id="2564148at2759"/>
<gene>
    <name evidence="1" type="ordered locus">Cd36_06760</name>
    <name evidence="2" type="ORF">CD36_06760</name>
</gene>
<proteinExistence type="predicted"/>
<evidence type="ECO:0000313" key="3">
    <source>
        <dbReference type="Proteomes" id="UP000002605"/>
    </source>
</evidence>
<sequence length="545" mass="64197">MNSLVDLPLDLLHRIIEETSRLDNHNNTKNNPTYSSLVSLSQTCRFFNCLINQSLYQHITVYDNDNKSIIQTTNQTYIHIDHLSKFIEGLTMSNFQHIKSIHIHCKSNFSSFNYDSLYTKLNQYWSYLNHPIEFINFDVENIRQKQSLDQFLSNNNCTDIMEENDEVGGVYDTHSSVRKLCNLSNLSILKVQELNQIPCHNPNLKNLNLFIEGNFMDEYIKDRILDLEQLEILQLNTTLSTKIFVNSNINCPNLEKLSICYCHSLRESPLTFSQFAAIDFGKLIELELKLNCFHRDCDCINQFYNDLTKARDTNEFNSLRKLSIINYKSKNSSNNLYQYNHVINCQLESIFHKFPKLDYLYFNLNEFTKNDQFKINWSKFVESIQILKDLKTLIVYDFFNYWLPSMKSNQTTSEILLNNCKCVECNQRRCAFNSMAEYDAANNYVHNFKNYSEPQSAEAANEYQPILLNKKSNAKLLWFIFSQLQSQQFKQSPIYSMNLRYFREDTELFSQFQELFKHNCLNKLCNEIRVGNTNTRTINFGGIVN</sequence>
<name>B9W8B4_CANDC</name>
<protein>
    <submittedName>
        <fullName evidence="2">Uncharacterized protein</fullName>
    </submittedName>
</protein>